<protein>
    <submittedName>
        <fullName evidence="2">Type I restriction enzyme HsdR N-terminal domain-containing protein</fullName>
    </submittedName>
</protein>
<evidence type="ECO:0000313" key="2">
    <source>
        <dbReference type="EMBL" id="MCD8740290.1"/>
    </source>
</evidence>
<accession>A0ABS8TZJ4</accession>
<keyword evidence="3" id="KW-1185">Reference proteome</keyword>
<name>A0ABS8TZJ4_9SPHI</name>
<dbReference type="RefSeq" id="WP_232176689.1">
    <property type="nucleotide sequence ID" value="NZ_JAJPWV010000002.1"/>
</dbReference>
<sequence>MSLLQPLALPPYPFKITEANGQLTLFDELRKKHIIITPEEWVRQHFVQYLINQKQYPKALMRLEGGLKLNGMSRRTDIVVFNRDGARILMVECKAPSVAIDQKVFDQIARYNMAHKVSLLAVTNGLNHYYCTVDHEAGSYRFIPDLPGFNEL</sequence>
<feature type="domain" description="Type I restriction enzyme R protein N-terminal" evidence="1">
    <location>
        <begin position="38"/>
        <end position="147"/>
    </location>
</feature>
<dbReference type="Proteomes" id="UP001199919">
    <property type="component" value="Unassembled WGS sequence"/>
</dbReference>
<evidence type="ECO:0000313" key="3">
    <source>
        <dbReference type="Proteomes" id="UP001199919"/>
    </source>
</evidence>
<comment type="caution">
    <text evidence="2">The sequence shown here is derived from an EMBL/GenBank/DDBJ whole genome shotgun (WGS) entry which is preliminary data.</text>
</comment>
<dbReference type="InterPro" id="IPR029464">
    <property type="entry name" value="HSDR_N"/>
</dbReference>
<evidence type="ECO:0000259" key="1">
    <source>
        <dbReference type="Pfam" id="PF13588"/>
    </source>
</evidence>
<reference evidence="2 3" key="1">
    <citation type="submission" date="2021-12" db="EMBL/GenBank/DDBJ databases">
        <title>Mucilaginibacter roseus genome.</title>
        <authorList>
            <person name="Ferreira J.R."/>
            <person name="Newman J.D."/>
        </authorList>
    </citation>
    <scope>NUCLEOTIDE SEQUENCE [LARGE SCALE GENOMIC DNA]</scope>
    <source>
        <strain evidence="2 3">LMG 28454</strain>
    </source>
</reference>
<gene>
    <name evidence="2" type="ORF">LT679_06715</name>
</gene>
<organism evidence="2 3">
    <name type="scientific">Mucilaginibacter roseus</name>
    <dbReference type="NCBI Taxonomy" id="1528868"/>
    <lineage>
        <taxon>Bacteria</taxon>
        <taxon>Pseudomonadati</taxon>
        <taxon>Bacteroidota</taxon>
        <taxon>Sphingobacteriia</taxon>
        <taxon>Sphingobacteriales</taxon>
        <taxon>Sphingobacteriaceae</taxon>
        <taxon>Mucilaginibacter</taxon>
    </lineage>
</organism>
<dbReference type="EMBL" id="JAJPWV010000002">
    <property type="protein sequence ID" value="MCD8740290.1"/>
    <property type="molecule type" value="Genomic_DNA"/>
</dbReference>
<proteinExistence type="predicted"/>
<dbReference type="Pfam" id="PF13588">
    <property type="entry name" value="HSDR_N_2"/>
    <property type="match status" value="1"/>
</dbReference>